<evidence type="ECO:0000313" key="2">
    <source>
        <dbReference type="EMBL" id="OAY39842.1"/>
    </source>
</evidence>
<reference evidence="2" key="1">
    <citation type="submission" date="2016-02" db="EMBL/GenBank/DDBJ databases">
        <title>WGS assembly of Manihot esculenta.</title>
        <authorList>
            <person name="Bredeson J.V."/>
            <person name="Prochnik S.E."/>
            <person name="Lyons J.B."/>
            <person name="Schmutz J."/>
            <person name="Grimwood J."/>
            <person name="Vrebalov J."/>
            <person name="Bart R.S."/>
            <person name="Amuge T."/>
            <person name="Ferguson M.E."/>
            <person name="Green R."/>
            <person name="Putnam N."/>
            <person name="Stites J."/>
            <person name="Rounsley S."/>
            <person name="Rokhsar D.S."/>
        </authorList>
    </citation>
    <scope>NUCLEOTIDE SEQUENCE [LARGE SCALE GENOMIC DNA]</scope>
    <source>
        <tissue evidence="2">Leaf</tissue>
    </source>
</reference>
<sequence>MRIFIFLIFFNSASLFISGKTILSKYRMHSTHYYRIVSTIHTICWLGCVPGNAELKGSFKETLFHVQQFIPKEHMF</sequence>
<evidence type="ECO:0008006" key="3">
    <source>
        <dbReference type="Google" id="ProtNLM"/>
    </source>
</evidence>
<name>A0A2C9V7T2_MANES</name>
<dbReference type="AlphaFoldDB" id="A0A2C9V7T2"/>
<gene>
    <name evidence="2" type="ORF">MANES_10G126800</name>
</gene>
<accession>A0A2C9V7T2</accession>
<organism evidence="2">
    <name type="scientific">Manihot esculenta</name>
    <name type="common">Cassava</name>
    <name type="synonym">Jatropha manihot</name>
    <dbReference type="NCBI Taxonomy" id="3983"/>
    <lineage>
        <taxon>Eukaryota</taxon>
        <taxon>Viridiplantae</taxon>
        <taxon>Streptophyta</taxon>
        <taxon>Embryophyta</taxon>
        <taxon>Tracheophyta</taxon>
        <taxon>Spermatophyta</taxon>
        <taxon>Magnoliopsida</taxon>
        <taxon>eudicotyledons</taxon>
        <taxon>Gunneridae</taxon>
        <taxon>Pentapetalae</taxon>
        <taxon>rosids</taxon>
        <taxon>fabids</taxon>
        <taxon>Malpighiales</taxon>
        <taxon>Euphorbiaceae</taxon>
        <taxon>Crotonoideae</taxon>
        <taxon>Manihoteae</taxon>
        <taxon>Manihot</taxon>
    </lineage>
</organism>
<feature type="signal peptide" evidence="1">
    <location>
        <begin position="1"/>
        <end position="19"/>
    </location>
</feature>
<feature type="chain" id="PRO_5012090186" description="Secreted protein" evidence="1">
    <location>
        <begin position="20"/>
        <end position="76"/>
    </location>
</feature>
<keyword evidence="1" id="KW-0732">Signal</keyword>
<proteinExistence type="predicted"/>
<dbReference type="EMBL" id="CM004396">
    <property type="protein sequence ID" value="OAY39842.1"/>
    <property type="molecule type" value="Genomic_DNA"/>
</dbReference>
<protein>
    <recommendedName>
        <fullName evidence="3">Secreted protein</fullName>
    </recommendedName>
</protein>
<evidence type="ECO:0000256" key="1">
    <source>
        <dbReference type="SAM" id="SignalP"/>
    </source>
</evidence>